<accession>A0AAE0XHK4</accession>
<keyword evidence="5" id="KW-0560">Oxidoreductase</keyword>
<dbReference type="PANTHER" id="PTHR30468:SF10">
    <property type="entry name" value="TAUD_TFDA-LIKE DOMAIN-CONTAINING PROTEIN"/>
    <property type="match status" value="1"/>
</dbReference>
<feature type="region of interest" description="Disordered" evidence="7">
    <location>
        <begin position="149"/>
        <end position="168"/>
    </location>
</feature>
<reference evidence="9" key="1">
    <citation type="journal article" date="2023" name="Mol. Phylogenet. Evol.">
        <title>Genome-scale phylogeny and comparative genomics of the fungal order Sordariales.</title>
        <authorList>
            <person name="Hensen N."/>
            <person name="Bonometti L."/>
            <person name="Westerberg I."/>
            <person name="Brannstrom I.O."/>
            <person name="Guillou S."/>
            <person name="Cros-Aarteil S."/>
            <person name="Calhoun S."/>
            <person name="Haridas S."/>
            <person name="Kuo A."/>
            <person name="Mondo S."/>
            <person name="Pangilinan J."/>
            <person name="Riley R."/>
            <person name="LaButti K."/>
            <person name="Andreopoulos B."/>
            <person name="Lipzen A."/>
            <person name="Chen C."/>
            <person name="Yan M."/>
            <person name="Daum C."/>
            <person name="Ng V."/>
            <person name="Clum A."/>
            <person name="Steindorff A."/>
            <person name="Ohm R.A."/>
            <person name="Martin F."/>
            <person name="Silar P."/>
            <person name="Natvig D.O."/>
            <person name="Lalanne C."/>
            <person name="Gautier V."/>
            <person name="Ament-Velasquez S.L."/>
            <person name="Kruys A."/>
            <person name="Hutchinson M.I."/>
            <person name="Powell A.J."/>
            <person name="Barry K."/>
            <person name="Miller A.N."/>
            <person name="Grigoriev I.V."/>
            <person name="Debuchy R."/>
            <person name="Gladieux P."/>
            <person name="Hiltunen Thoren M."/>
            <person name="Johannesson H."/>
        </authorList>
    </citation>
    <scope>NUCLEOTIDE SEQUENCE</scope>
    <source>
        <strain evidence="9">CBS 314.62</strain>
    </source>
</reference>
<evidence type="ECO:0000256" key="5">
    <source>
        <dbReference type="ARBA" id="ARBA00023002"/>
    </source>
</evidence>
<dbReference type="Pfam" id="PF02668">
    <property type="entry name" value="TauD"/>
    <property type="match status" value="1"/>
</dbReference>
<organism evidence="9 10">
    <name type="scientific">Podospora appendiculata</name>
    <dbReference type="NCBI Taxonomy" id="314037"/>
    <lineage>
        <taxon>Eukaryota</taxon>
        <taxon>Fungi</taxon>
        <taxon>Dikarya</taxon>
        <taxon>Ascomycota</taxon>
        <taxon>Pezizomycotina</taxon>
        <taxon>Sordariomycetes</taxon>
        <taxon>Sordariomycetidae</taxon>
        <taxon>Sordariales</taxon>
        <taxon>Podosporaceae</taxon>
        <taxon>Podospora</taxon>
    </lineage>
</organism>
<evidence type="ECO:0000256" key="7">
    <source>
        <dbReference type="SAM" id="MobiDB-lite"/>
    </source>
</evidence>
<keyword evidence="3" id="KW-0479">Metal-binding</keyword>
<dbReference type="InterPro" id="IPR042098">
    <property type="entry name" value="TauD-like_sf"/>
</dbReference>
<evidence type="ECO:0000256" key="6">
    <source>
        <dbReference type="ARBA" id="ARBA00023004"/>
    </source>
</evidence>
<dbReference type="Proteomes" id="UP001270362">
    <property type="component" value="Unassembled WGS sequence"/>
</dbReference>
<reference evidence="9" key="2">
    <citation type="submission" date="2023-06" db="EMBL/GenBank/DDBJ databases">
        <authorList>
            <consortium name="Lawrence Berkeley National Laboratory"/>
            <person name="Haridas S."/>
            <person name="Hensen N."/>
            <person name="Bonometti L."/>
            <person name="Westerberg I."/>
            <person name="Brannstrom I.O."/>
            <person name="Guillou S."/>
            <person name="Cros-Aarteil S."/>
            <person name="Calhoun S."/>
            <person name="Kuo A."/>
            <person name="Mondo S."/>
            <person name="Pangilinan J."/>
            <person name="Riley R."/>
            <person name="Labutti K."/>
            <person name="Andreopoulos B."/>
            <person name="Lipzen A."/>
            <person name="Chen C."/>
            <person name="Yanf M."/>
            <person name="Daum C."/>
            <person name="Ng V."/>
            <person name="Clum A."/>
            <person name="Steindorff A."/>
            <person name="Ohm R."/>
            <person name="Martin F."/>
            <person name="Silar P."/>
            <person name="Natvig D."/>
            <person name="Lalanne C."/>
            <person name="Gautier V."/>
            <person name="Ament-Velasquez S.L."/>
            <person name="Kruys A."/>
            <person name="Hutchinson M.I."/>
            <person name="Powell A.J."/>
            <person name="Barry K."/>
            <person name="Miller A.N."/>
            <person name="Grigoriev I.V."/>
            <person name="Debuchy R."/>
            <person name="Gladieux P."/>
            <person name="Thoren M.H."/>
            <person name="Johannesson H."/>
        </authorList>
    </citation>
    <scope>NUCLEOTIDE SEQUENCE</scope>
    <source>
        <strain evidence="9">CBS 314.62</strain>
    </source>
</reference>
<name>A0AAE0XHK4_9PEZI</name>
<protein>
    <recommendedName>
        <fullName evidence="8">TauD/TfdA-like domain-containing protein</fullName>
    </recommendedName>
</protein>
<comment type="caution">
    <text evidence="9">The sequence shown here is derived from an EMBL/GenBank/DDBJ whole genome shotgun (WGS) entry which is preliminary data.</text>
</comment>
<dbReference type="PANTHER" id="PTHR30468">
    <property type="entry name" value="ALPHA-KETOGLUTARATE-DEPENDENT SULFONATE DIOXYGENASE"/>
    <property type="match status" value="1"/>
</dbReference>
<dbReference type="InterPro" id="IPR003819">
    <property type="entry name" value="TauD/TfdA-like"/>
</dbReference>
<evidence type="ECO:0000259" key="8">
    <source>
        <dbReference type="Pfam" id="PF02668"/>
    </source>
</evidence>
<dbReference type="SUPFAM" id="SSF51197">
    <property type="entry name" value="Clavaminate synthase-like"/>
    <property type="match status" value="1"/>
</dbReference>
<keyword evidence="4" id="KW-0223">Dioxygenase</keyword>
<evidence type="ECO:0000256" key="4">
    <source>
        <dbReference type="ARBA" id="ARBA00022964"/>
    </source>
</evidence>
<evidence type="ECO:0000256" key="3">
    <source>
        <dbReference type="ARBA" id="ARBA00022723"/>
    </source>
</evidence>
<gene>
    <name evidence="9" type="ORF">B0T22DRAFT_532449</name>
</gene>
<dbReference type="GO" id="GO:0046872">
    <property type="term" value="F:metal ion binding"/>
    <property type="evidence" value="ECO:0007669"/>
    <property type="project" value="UniProtKB-KW"/>
</dbReference>
<feature type="compositionally biased region" description="Basic and acidic residues" evidence="7">
    <location>
        <begin position="157"/>
        <end position="168"/>
    </location>
</feature>
<dbReference type="AlphaFoldDB" id="A0AAE0XHK4"/>
<dbReference type="GO" id="GO:0016706">
    <property type="term" value="F:2-oxoglutarate-dependent dioxygenase activity"/>
    <property type="evidence" value="ECO:0007669"/>
    <property type="project" value="TreeGrafter"/>
</dbReference>
<comment type="cofactor">
    <cofactor evidence="1">
        <name>Fe(2+)</name>
        <dbReference type="ChEBI" id="CHEBI:29033"/>
    </cofactor>
</comment>
<dbReference type="Gene3D" id="3.60.130.10">
    <property type="entry name" value="Clavaminate synthase-like"/>
    <property type="match status" value="1"/>
</dbReference>
<feature type="domain" description="TauD/TfdA-like" evidence="8">
    <location>
        <begin position="43"/>
        <end position="339"/>
    </location>
</feature>
<keyword evidence="10" id="KW-1185">Reference proteome</keyword>
<evidence type="ECO:0000256" key="1">
    <source>
        <dbReference type="ARBA" id="ARBA00001954"/>
    </source>
</evidence>
<proteinExistence type="inferred from homology"/>
<evidence type="ECO:0000313" key="10">
    <source>
        <dbReference type="Proteomes" id="UP001270362"/>
    </source>
</evidence>
<evidence type="ECO:0000313" key="9">
    <source>
        <dbReference type="EMBL" id="KAK3693112.1"/>
    </source>
</evidence>
<dbReference type="GO" id="GO:0005737">
    <property type="term" value="C:cytoplasm"/>
    <property type="evidence" value="ECO:0007669"/>
    <property type="project" value="TreeGrafter"/>
</dbReference>
<sequence length="370" mass="40715">MAVDANGTNGNGVVAHIDDPEAVRTAHREPLKPSGKLAEFKSFDVTPVIGTEFPEVKLVDWLDAPNSDELLRELAITVSRRGVVIFRAQDGITTEHQKELARRLGKLSGGPATSDLHIHPVNNSRQNPGVDDYISMVGDKQVKNYGGIGGALSNNADGKRQSSRQEWHTDIQWERVPCDYSVLRMEVIPPTGGDTMYASGYEVYDRISAPYQKFLESLSVTCSQVKYVEAAKKLGIELFEGPRGAPENTGIDLAAVHPLVRTNPVTGWKSIFGAGIHIEKINGLSPAESDHLKDVFLRLIVENHDLQARCKWQNPNDVAIWDNRSVFHAATVDYSGARRGYGARSIGEPPYFDPESISRRQGLYAEATQA</sequence>
<evidence type="ECO:0000256" key="2">
    <source>
        <dbReference type="ARBA" id="ARBA00005896"/>
    </source>
</evidence>
<comment type="similarity">
    <text evidence="2">Belongs to the TfdA dioxygenase family.</text>
</comment>
<keyword evidence="6" id="KW-0408">Iron</keyword>
<dbReference type="InterPro" id="IPR051323">
    <property type="entry name" value="AtsK-like"/>
</dbReference>
<dbReference type="EMBL" id="JAULSO010000001">
    <property type="protein sequence ID" value="KAK3693112.1"/>
    <property type="molecule type" value="Genomic_DNA"/>
</dbReference>